<dbReference type="GO" id="GO:0016757">
    <property type="term" value="F:glycosyltransferase activity"/>
    <property type="evidence" value="ECO:0007669"/>
    <property type="project" value="TreeGrafter"/>
</dbReference>
<dbReference type="EMBL" id="CP025938">
    <property type="protein sequence ID" value="AUS05840.1"/>
    <property type="molecule type" value="Genomic_DNA"/>
</dbReference>
<reference evidence="2" key="1">
    <citation type="submission" date="2018-01" db="EMBL/GenBank/DDBJ databases">
        <title>Complete genome of Tamlana sp. UJ94.</title>
        <authorList>
            <person name="Jung J."/>
            <person name="Chung D."/>
            <person name="Bae S.S."/>
            <person name="Baek K."/>
        </authorList>
    </citation>
    <scope>NUCLEOTIDE SEQUENCE [LARGE SCALE GENOMIC DNA]</scope>
    <source>
        <strain evidence="2">UJ94</strain>
    </source>
</reference>
<dbReference type="Gene3D" id="3.40.50.2000">
    <property type="entry name" value="Glycogen Phosphorylase B"/>
    <property type="match status" value="2"/>
</dbReference>
<gene>
    <name evidence="1" type="ORF">C1A40_10370</name>
</gene>
<organism evidence="1 2">
    <name type="scientific">Pseudotamlana carrageenivorans</name>
    <dbReference type="NCBI Taxonomy" id="2069432"/>
    <lineage>
        <taxon>Bacteria</taxon>
        <taxon>Pseudomonadati</taxon>
        <taxon>Bacteroidota</taxon>
        <taxon>Flavobacteriia</taxon>
        <taxon>Flavobacteriales</taxon>
        <taxon>Flavobacteriaceae</taxon>
        <taxon>Pseudotamlana</taxon>
    </lineage>
</organism>
<proteinExistence type="predicted"/>
<dbReference type="InterPro" id="IPR050194">
    <property type="entry name" value="Glycosyltransferase_grp1"/>
</dbReference>
<dbReference type="AlphaFoldDB" id="A0A2I7SIV7"/>
<accession>A0A2I7SIV7</accession>
<evidence type="ECO:0000313" key="2">
    <source>
        <dbReference type="Proteomes" id="UP000236592"/>
    </source>
</evidence>
<sequence length="378" mass="43471">MQKHNHKMITVVVNGKFHAFDYAAELYKKGLLDKLISTMPYSIAKKYGIPRKHYIGLPIFEVVKRSYRMLLKKELPVNGYANLFTKSVIPFIPKTSNVIISFAGYSKEIFEHSKFKNVTKILDRGSTHTLENIKLKQQAGEFHNFKYAKHPETFIEREIGEYNSADYILIPSSFVKRTFTKHGINNNKLIKIPYAFSTSRFKHINISKQRLTNKILFVGQLSPRKGTGVLIQAIKEVQKEIPNIELWLVGALQKGIDQSLLDEHFIKYFGILRGQKLIEKYQEASLFCLPSFEEGLALVLTEAKYFNLPIIATPNTGIEDLVDIDNIKYQLFEAGNPLDLASKIKQSLKTTHESFQIKSINHTWKDFTNQLISEIQCH</sequence>
<dbReference type="KEGG" id="taj:C1A40_10370"/>
<dbReference type="Proteomes" id="UP000236592">
    <property type="component" value="Chromosome"/>
</dbReference>
<dbReference type="OrthoDB" id="9811239at2"/>
<protein>
    <submittedName>
        <fullName evidence="1">Uncharacterized protein</fullName>
    </submittedName>
</protein>
<dbReference type="RefSeq" id="WP_102995840.1">
    <property type="nucleotide sequence ID" value="NZ_CP025938.1"/>
</dbReference>
<evidence type="ECO:0000313" key="1">
    <source>
        <dbReference type="EMBL" id="AUS05840.1"/>
    </source>
</evidence>
<name>A0A2I7SIV7_9FLAO</name>
<keyword evidence="2" id="KW-1185">Reference proteome</keyword>
<dbReference type="SUPFAM" id="SSF53756">
    <property type="entry name" value="UDP-Glycosyltransferase/glycogen phosphorylase"/>
    <property type="match status" value="1"/>
</dbReference>
<dbReference type="PANTHER" id="PTHR45947:SF3">
    <property type="entry name" value="SULFOQUINOVOSYL TRANSFERASE SQD2"/>
    <property type="match status" value="1"/>
</dbReference>
<dbReference type="CDD" id="cd03801">
    <property type="entry name" value="GT4_PimA-like"/>
    <property type="match status" value="1"/>
</dbReference>
<dbReference type="Pfam" id="PF13692">
    <property type="entry name" value="Glyco_trans_1_4"/>
    <property type="match status" value="1"/>
</dbReference>
<dbReference type="PANTHER" id="PTHR45947">
    <property type="entry name" value="SULFOQUINOVOSYL TRANSFERASE SQD2"/>
    <property type="match status" value="1"/>
</dbReference>